<reference evidence="1" key="1">
    <citation type="journal article" date="2015" name="Nature">
        <title>Complex archaea that bridge the gap between prokaryotes and eukaryotes.</title>
        <authorList>
            <person name="Spang A."/>
            <person name="Saw J.H."/>
            <person name="Jorgensen S.L."/>
            <person name="Zaremba-Niedzwiedzka K."/>
            <person name="Martijn J."/>
            <person name="Lind A.E."/>
            <person name="van Eijk R."/>
            <person name="Schleper C."/>
            <person name="Guy L."/>
            <person name="Ettema T.J."/>
        </authorList>
    </citation>
    <scope>NUCLEOTIDE SEQUENCE</scope>
</reference>
<sequence>MYKKMRYFEDWKFGVPVVVCFDGARVYEDELIYLVHENTNWFIVLRFEKGRQKIRRCLTPHAMEKDKYSYVPVPHSIDLHDSPIKPRFPVCRNRRYTVYCNKGSRMAHMAVEPTDNVTEIKELRGAKCSAKT</sequence>
<accession>A0A0F9MD14</accession>
<proteinExistence type="predicted"/>
<evidence type="ECO:0000313" key="1">
    <source>
        <dbReference type="EMBL" id="KKM74515.1"/>
    </source>
</evidence>
<protein>
    <submittedName>
        <fullName evidence="1">Uncharacterized protein</fullName>
    </submittedName>
</protein>
<dbReference type="EMBL" id="LAZR01009129">
    <property type="protein sequence ID" value="KKM74515.1"/>
    <property type="molecule type" value="Genomic_DNA"/>
</dbReference>
<name>A0A0F9MD14_9ZZZZ</name>
<comment type="caution">
    <text evidence="1">The sequence shown here is derived from an EMBL/GenBank/DDBJ whole genome shotgun (WGS) entry which is preliminary data.</text>
</comment>
<organism evidence="1">
    <name type="scientific">marine sediment metagenome</name>
    <dbReference type="NCBI Taxonomy" id="412755"/>
    <lineage>
        <taxon>unclassified sequences</taxon>
        <taxon>metagenomes</taxon>
        <taxon>ecological metagenomes</taxon>
    </lineage>
</organism>
<gene>
    <name evidence="1" type="ORF">LCGC14_1399570</name>
</gene>
<dbReference type="AlphaFoldDB" id="A0A0F9MD14"/>